<keyword evidence="3" id="KW-0479">Metal-binding</keyword>
<dbReference type="Gene3D" id="3.30.60.90">
    <property type="match status" value="1"/>
</dbReference>
<dbReference type="PROSITE" id="PS50020">
    <property type="entry name" value="WW_DOMAIN_2"/>
    <property type="match status" value="1"/>
</dbReference>
<evidence type="ECO:0000259" key="16">
    <source>
        <dbReference type="PROSITE" id="PS50135"/>
    </source>
</evidence>
<evidence type="ECO:0000256" key="12">
    <source>
        <dbReference type="PROSITE-ProRule" id="PRU00228"/>
    </source>
</evidence>
<evidence type="ECO:0000256" key="6">
    <source>
        <dbReference type="ARBA" id="ARBA00022833"/>
    </source>
</evidence>
<dbReference type="PROSITE" id="PS50135">
    <property type="entry name" value="ZF_ZZ_2"/>
    <property type="match status" value="1"/>
</dbReference>
<dbReference type="GO" id="GO:0098794">
    <property type="term" value="C:postsynapse"/>
    <property type="evidence" value="ECO:0007669"/>
    <property type="project" value="UniProtKB-SubCell"/>
</dbReference>
<dbReference type="SMART" id="SM00150">
    <property type="entry name" value="SPEC"/>
    <property type="match status" value="2"/>
</dbReference>
<dbReference type="InterPro" id="IPR036020">
    <property type="entry name" value="WW_dom_sf"/>
</dbReference>
<dbReference type="SMART" id="SM00291">
    <property type="entry name" value="ZnF_ZZ"/>
    <property type="match status" value="1"/>
</dbReference>
<protein>
    <recommendedName>
        <fullName evidence="11">Dystrophin</fullName>
    </recommendedName>
</protein>
<dbReference type="SUPFAM" id="SSF51045">
    <property type="entry name" value="WW domain"/>
    <property type="match status" value="1"/>
</dbReference>
<dbReference type="FunFam" id="2.20.70.10:FF:000004">
    <property type="entry name" value="dystrophin isoform X1"/>
    <property type="match status" value="1"/>
</dbReference>
<evidence type="ECO:0000256" key="2">
    <source>
        <dbReference type="ARBA" id="ARBA00022475"/>
    </source>
</evidence>
<evidence type="ECO:0000256" key="14">
    <source>
        <dbReference type="SAM" id="MobiDB-lite"/>
    </source>
</evidence>
<dbReference type="GO" id="GO:0008270">
    <property type="term" value="F:zinc ion binding"/>
    <property type="evidence" value="ECO:0007669"/>
    <property type="project" value="UniProtKB-KW"/>
</dbReference>
<keyword evidence="8" id="KW-0472">Membrane</keyword>
<evidence type="ECO:0000256" key="3">
    <source>
        <dbReference type="ARBA" id="ARBA00022723"/>
    </source>
</evidence>
<feature type="domain" description="WW" evidence="15">
    <location>
        <begin position="327"/>
        <end position="360"/>
    </location>
</feature>
<dbReference type="Pfam" id="PF00569">
    <property type="entry name" value="ZZ"/>
    <property type="match status" value="1"/>
</dbReference>
<dbReference type="Gene3D" id="1.10.238.10">
    <property type="entry name" value="EF-hand"/>
    <property type="match status" value="2"/>
</dbReference>
<dbReference type="GO" id="GO:0090257">
    <property type="term" value="P:regulation of muscle system process"/>
    <property type="evidence" value="ECO:0007669"/>
    <property type="project" value="TreeGrafter"/>
</dbReference>
<dbReference type="InterPro" id="IPR001202">
    <property type="entry name" value="WW_dom"/>
</dbReference>
<evidence type="ECO:0000256" key="13">
    <source>
        <dbReference type="SAM" id="Coils"/>
    </source>
</evidence>
<feature type="compositionally biased region" description="Polar residues" evidence="14">
    <location>
        <begin position="872"/>
        <end position="909"/>
    </location>
</feature>
<feature type="coiled-coil region" evidence="13">
    <location>
        <begin position="162"/>
        <end position="228"/>
    </location>
</feature>
<dbReference type="CTD" id="1756"/>
<comment type="subcellular location">
    <subcellularLocation>
        <location evidence="1">Cell membrane</location>
        <location evidence="1">Sarcolemma</location>
        <topology evidence="1">Peripheral membrane protein</topology>
        <orientation evidence="1">Cytoplasmic side</orientation>
    </subcellularLocation>
    <subcellularLocation>
        <location evidence="10">Postsynaptic cell membrane</location>
    </subcellularLocation>
</comment>
<proteinExistence type="predicted"/>
<feature type="region of interest" description="Disordered" evidence="14">
    <location>
        <begin position="871"/>
        <end position="924"/>
    </location>
</feature>
<dbReference type="SUPFAM" id="SSF46966">
    <property type="entry name" value="Spectrin repeat"/>
    <property type="match status" value="2"/>
</dbReference>
<keyword evidence="9" id="KW-0628">Postsynaptic cell membrane</keyword>
<gene>
    <name evidence="18" type="primary">dmd</name>
</gene>
<dbReference type="FunFam" id="1.20.58.60:FF:000056">
    <property type="entry name" value="utrophin isoform X1"/>
    <property type="match status" value="1"/>
</dbReference>
<name>A0A9F7QZ94_ICTPU</name>
<keyword evidence="17" id="KW-1185">Reference proteome</keyword>
<evidence type="ECO:0000256" key="8">
    <source>
        <dbReference type="ARBA" id="ARBA00023136"/>
    </source>
</evidence>
<feature type="domain" description="ZZ-type" evidence="16">
    <location>
        <begin position="580"/>
        <end position="636"/>
    </location>
</feature>
<dbReference type="PANTHER" id="PTHR12268">
    <property type="entry name" value="E3 UBIQUITIN-PROTEIN LIGASE KCMF1"/>
    <property type="match status" value="1"/>
</dbReference>
<dbReference type="GO" id="GO:0007519">
    <property type="term" value="P:skeletal muscle tissue development"/>
    <property type="evidence" value="ECO:0007669"/>
    <property type="project" value="TreeGrafter"/>
</dbReference>
<dbReference type="Pfam" id="PF09068">
    <property type="entry name" value="EF-hand_2"/>
    <property type="match status" value="1"/>
</dbReference>
<dbReference type="FunFam" id="1.10.238.10:FF:000008">
    <property type="entry name" value="Dystrophin isoform 2"/>
    <property type="match status" value="1"/>
</dbReference>
<keyword evidence="4" id="KW-0677">Repeat</keyword>
<evidence type="ECO:0000256" key="11">
    <source>
        <dbReference type="ARBA" id="ARBA00040142"/>
    </source>
</evidence>
<dbReference type="SUPFAM" id="SSF47473">
    <property type="entry name" value="EF-hand"/>
    <property type="match status" value="2"/>
</dbReference>
<evidence type="ECO:0000256" key="10">
    <source>
        <dbReference type="ARBA" id="ARBA00034100"/>
    </source>
</evidence>
<feature type="coiled-coil region" evidence="13">
    <location>
        <begin position="768"/>
        <end position="802"/>
    </location>
</feature>
<dbReference type="GO" id="GO:0048666">
    <property type="term" value="P:neuron development"/>
    <property type="evidence" value="ECO:0007669"/>
    <property type="project" value="TreeGrafter"/>
</dbReference>
<evidence type="ECO:0000256" key="7">
    <source>
        <dbReference type="ARBA" id="ARBA00023018"/>
    </source>
</evidence>
<dbReference type="AlphaFoldDB" id="A0A9F7QZ94"/>
<dbReference type="SUPFAM" id="SSF57850">
    <property type="entry name" value="RING/U-box"/>
    <property type="match status" value="1"/>
</dbReference>
<dbReference type="Gene3D" id="1.20.58.60">
    <property type="match status" value="3"/>
</dbReference>
<dbReference type="GO" id="GO:0099536">
    <property type="term" value="P:synaptic signaling"/>
    <property type="evidence" value="ECO:0007669"/>
    <property type="project" value="TreeGrafter"/>
</dbReference>
<dbReference type="PROSITE" id="PS01357">
    <property type="entry name" value="ZF_ZZ_1"/>
    <property type="match status" value="1"/>
</dbReference>
<keyword evidence="13" id="KW-0175">Coiled coil</keyword>
<dbReference type="InterPro" id="IPR015154">
    <property type="entry name" value="EF-hand_dom_typ2"/>
</dbReference>
<keyword evidence="6" id="KW-0862">Zinc</keyword>
<evidence type="ECO:0000256" key="9">
    <source>
        <dbReference type="ARBA" id="ARBA00023257"/>
    </source>
</evidence>
<evidence type="ECO:0000259" key="15">
    <source>
        <dbReference type="PROSITE" id="PS50020"/>
    </source>
</evidence>
<evidence type="ECO:0000256" key="5">
    <source>
        <dbReference type="ARBA" id="ARBA00022771"/>
    </source>
</evidence>
<dbReference type="CDD" id="cd00176">
    <property type="entry name" value="SPEC"/>
    <property type="match status" value="1"/>
</dbReference>
<evidence type="ECO:0000256" key="4">
    <source>
        <dbReference type="ARBA" id="ARBA00022737"/>
    </source>
</evidence>
<evidence type="ECO:0000313" key="17">
    <source>
        <dbReference type="Proteomes" id="UP000221080"/>
    </source>
</evidence>
<dbReference type="InterPro" id="IPR043145">
    <property type="entry name" value="Znf_ZZ_sf"/>
</dbReference>
<accession>A0A9F7QZ94</accession>
<dbReference type="GeneID" id="108258700"/>
<keyword evidence="5 12" id="KW-0863">Zinc-finger</keyword>
<dbReference type="GO" id="GO:0055001">
    <property type="term" value="P:muscle cell development"/>
    <property type="evidence" value="ECO:0007669"/>
    <property type="project" value="TreeGrafter"/>
</dbReference>
<keyword evidence="2" id="KW-1003">Cell membrane</keyword>
<dbReference type="InterPro" id="IPR000433">
    <property type="entry name" value="Znf_ZZ"/>
</dbReference>
<dbReference type="Proteomes" id="UP000221080">
    <property type="component" value="Chromosome 26"/>
</dbReference>
<dbReference type="FunFam" id="1.10.238.10:FF:000023">
    <property type="entry name" value="dystrophin isoform X1"/>
    <property type="match status" value="1"/>
</dbReference>
<reference evidence="17" key="1">
    <citation type="journal article" date="2016" name="Nat. Commun.">
        <title>The channel catfish genome sequence provides insights into the evolution of scale formation in teleosts.</title>
        <authorList>
            <person name="Liu Z."/>
            <person name="Liu S."/>
            <person name="Yao J."/>
            <person name="Bao L."/>
            <person name="Zhang J."/>
            <person name="Li Y."/>
            <person name="Jiang C."/>
            <person name="Sun L."/>
            <person name="Wang R."/>
            <person name="Zhang Y."/>
            <person name="Zhou T."/>
            <person name="Zeng Q."/>
            <person name="Fu Q."/>
            <person name="Gao S."/>
            <person name="Li N."/>
            <person name="Koren S."/>
            <person name="Jiang Y."/>
            <person name="Zimin A."/>
            <person name="Xu P."/>
            <person name="Phillippy A.M."/>
            <person name="Geng X."/>
            <person name="Song L."/>
            <person name="Sun F."/>
            <person name="Li C."/>
            <person name="Wang X."/>
            <person name="Chen A."/>
            <person name="Jin Y."/>
            <person name="Yuan Z."/>
            <person name="Yang Y."/>
            <person name="Tan S."/>
            <person name="Peatman E."/>
            <person name="Lu J."/>
            <person name="Qin Z."/>
            <person name="Dunham R."/>
            <person name="Li Z."/>
            <person name="Sonstegard T."/>
            <person name="Feng J."/>
            <person name="Danzmann R.G."/>
            <person name="Schroeder S."/>
            <person name="Scheffler B."/>
            <person name="Duke M.V."/>
            <person name="Ballard L."/>
            <person name="Kucuktas H."/>
            <person name="Kaltenboeck L."/>
            <person name="Liu H."/>
            <person name="Armbruster J."/>
            <person name="Xie Y."/>
            <person name="Kirby M.L."/>
            <person name="Tian Y."/>
            <person name="Flanagan M.E."/>
            <person name="Mu W."/>
            <person name="Waldbieser G.C."/>
        </authorList>
    </citation>
    <scope>NUCLEOTIDE SEQUENCE [LARGE SCALE GENOMIC DNA]</scope>
    <source>
        <strain evidence="17">SDA103</strain>
    </source>
</reference>
<evidence type="ECO:0000256" key="1">
    <source>
        <dbReference type="ARBA" id="ARBA00004278"/>
    </source>
</evidence>
<evidence type="ECO:0000313" key="18">
    <source>
        <dbReference type="RefSeq" id="XP_053531966.1"/>
    </source>
</evidence>
<dbReference type="CDD" id="cd02334">
    <property type="entry name" value="ZZ_dystrophin"/>
    <property type="match status" value="1"/>
</dbReference>
<dbReference type="InterPro" id="IPR015153">
    <property type="entry name" value="EF-hand_dom_typ1"/>
</dbReference>
<dbReference type="CDD" id="cd00201">
    <property type="entry name" value="WW"/>
    <property type="match status" value="1"/>
</dbReference>
<dbReference type="Pfam" id="PF09069">
    <property type="entry name" value="EF-hand_3"/>
    <property type="match status" value="1"/>
</dbReference>
<organism evidence="17 18">
    <name type="scientific">Ictalurus punctatus</name>
    <name type="common">Channel catfish</name>
    <name type="synonym">Silurus punctatus</name>
    <dbReference type="NCBI Taxonomy" id="7998"/>
    <lineage>
        <taxon>Eukaryota</taxon>
        <taxon>Metazoa</taxon>
        <taxon>Chordata</taxon>
        <taxon>Craniata</taxon>
        <taxon>Vertebrata</taxon>
        <taxon>Euteleostomi</taxon>
        <taxon>Actinopterygii</taxon>
        <taxon>Neopterygii</taxon>
        <taxon>Teleostei</taxon>
        <taxon>Ostariophysi</taxon>
        <taxon>Siluriformes</taxon>
        <taxon>Ictaluridae</taxon>
        <taxon>Ictalurus</taxon>
    </lineage>
</organism>
<keyword evidence="7" id="KW-0770">Synapse</keyword>
<dbReference type="InterPro" id="IPR011992">
    <property type="entry name" value="EF-hand-dom_pair"/>
</dbReference>
<dbReference type="InterPro" id="IPR050774">
    <property type="entry name" value="KCMF1/Dystrophin"/>
</dbReference>
<dbReference type="PANTHER" id="PTHR12268:SF25">
    <property type="entry name" value="DYSTROPHIN"/>
    <property type="match status" value="1"/>
</dbReference>
<sequence>MDMLHRKTYHVKDLQREIDTQTDMYHSLDENGQRIVASLGRTDNAIVLQKQLYTMGKRWQDLCKKVNSMRIHLDDNMEQWKHFHLTLQGLLQWLQLKREELEQQKPVGGDVPAVCQQLITHKEFKMELSAKEPSINRALDNVKSFLFEMPGEESEQPHVERVASSEERIQNVERILRKEAEDVSKLWRNLSTAAADWQQQLELALQGLMELQDTADQLEIKLQQAEIKNNSWDPVGDLVVDSLSDQISMVKDFQDSIAPIQDDVNRVNKLVSQFRMPGIQLSPDNLKRSDDLNRRWRLLQISVEEHLSQLIEAHKDLGPNSQHFLQVSVHSPFERSVSPNSVPYYINHQTQTTCWDHPKMAELYQSLADLNNVRFSAYRTAMKLRRLQKALCLDLLGMSAACEAFEQHSLKQNEQFIDIIQVISCLTSIYDRLEQQHSSLVNVPLCVDMCLNWLLNVYDTGRTGKIRTLSLKTGIISLCKAHLEDKYRFLFRQVASATGFCDQRRLGLLLHDSIQIPRQLGEVASFGGSNIEPSVRSCFQFANNKPELEASVFLDWMRLEPQSMVWLPVLHRVSAAETAKHQAKCNICKECPIIGFRYRSLKHFNYDICQSCFFSGRVAKGHKMQYPMVEYCTPTTSGEDVRDFAKVLKNKFRTKRYFAKHPRMGYLPVQTILEGDNMETPVTLINFWPVDHPPASSPQLSHDDTHSRIEHYASRLAEMENRNGSYVNENISPNESMDDEHLLIQHYCQSLNQGSPLNHPQSPAQILISMETEEKGELERVLNDLEQENRRLQAEYDRLKKAHDHKGFSPLPSPPPMLPVSPQNRDAELIAEAKLLRQHKGRLEARMQILEDHNKQLESQLKRLRQLLEQPQAESKVNGTALSSPSTASQRSDTSLASLHVATSQTTETMGGDEWSSAFQDPGSGLVEVTEQLNKYFPHGQGTGQLNP</sequence>
<dbReference type="SMART" id="SM00456">
    <property type="entry name" value="WW"/>
    <property type="match status" value="1"/>
</dbReference>
<dbReference type="GO" id="GO:0042383">
    <property type="term" value="C:sarcolemma"/>
    <property type="evidence" value="ECO:0007669"/>
    <property type="project" value="TreeGrafter"/>
</dbReference>
<reference evidence="18" key="2">
    <citation type="submission" date="2025-08" db="UniProtKB">
        <authorList>
            <consortium name="RefSeq"/>
        </authorList>
    </citation>
    <scope>IDENTIFICATION</scope>
    <source>
        <tissue evidence="18">Blood</tissue>
    </source>
</reference>
<dbReference type="Gene3D" id="2.20.70.10">
    <property type="match status" value="1"/>
</dbReference>
<dbReference type="InterPro" id="IPR018159">
    <property type="entry name" value="Spectrin/alpha-actinin"/>
</dbReference>
<dbReference type="FunFam" id="3.30.60.90:FF:000001">
    <property type="entry name" value="Dystrophin isoform 2"/>
    <property type="match status" value="1"/>
</dbReference>
<dbReference type="RefSeq" id="XP_053531966.1">
    <property type="nucleotide sequence ID" value="XM_053675991.1"/>
</dbReference>